<evidence type="ECO:0000259" key="5">
    <source>
        <dbReference type="PROSITE" id="PS50102"/>
    </source>
</evidence>
<dbReference type="InterPro" id="IPR012677">
    <property type="entry name" value="Nucleotide-bd_a/b_plait_sf"/>
</dbReference>
<feature type="compositionally biased region" description="Polar residues" evidence="4">
    <location>
        <begin position="16"/>
        <end position="30"/>
    </location>
</feature>
<dbReference type="SUPFAM" id="SSF54928">
    <property type="entry name" value="RNA-binding domain, RBD"/>
    <property type="match status" value="2"/>
</dbReference>
<keyword evidence="1" id="KW-0677">Repeat</keyword>
<feature type="region of interest" description="Disordered" evidence="4">
    <location>
        <begin position="16"/>
        <end position="53"/>
    </location>
</feature>
<dbReference type="Proteomes" id="UP000272942">
    <property type="component" value="Unassembled WGS sequence"/>
</dbReference>
<dbReference type="InterPro" id="IPR050666">
    <property type="entry name" value="ESRP"/>
</dbReference>
<sequence length="999" mass="107969">MDRLLINVHSDSYIRQTNGSTDTHSVSTNSDDLKTGATAPLSSEISSSAEVNAETNGRLATELDSQSKELLNSNGFVSLTTEATECVARNSQSNIPSVSVTSFEDALDRVEEWLKSHGVPVGQTPPDCSLVLITDGHKPPRNVLHPEAAYRGLDRDRMSRTPWGFYVDLISCSRNISIKDGQVVEVRQVPWSATPSIIAGFFSGLNLIPGGVAIRLTDGRRSNTAIVAFESILNAQLALVRHQHQLCGALLPDTLTDTPADKSTGKEQPASASPATNSSKPIMLQVYSATSREFIQCAGCEQQPVVEFLNQLTSGEQVVVRVRGLPYTATKKQILDFFLAVQATVLFDCQGIYLVAYPDRRPTGDAFVLFPDDKTATKALTRHKDYLGDRYVELFKASPSEMVQVCHNVSQQTHNSNKSQTNLLDAHARARTTINALGLNTIIPTLNPYLTGEQQLALALKNLRPGLPIQPTVPLNAGVLPSGIFPVTDIHSTLTENPAPDTTLEQLAMLNTLGLNQPGLVPFGLNVPRPVPSLPNMTPVSPTLPGLRTKSTTEPVTKDLTDPTDPDCTFARSWPEQGVSAVLELSCLPLETSRHDMRLYLGPANYCKVYRMLRKEMSETQTTSTWLLSLTDTTAAIHLIRDLVHRTFSVGTTNGVANQFKVFHNVPTFTLYHVSPDKQLEVVPLDDPNLGIPFNRIHNITGSSAQNQSQRQSQVTGQQQIRKPQLQPQQQQQQTQQLINPMQLNPPLSAPPFLTRQDGGLQVALNGFPSAHLVPNGTATISTDPVYNQLLQAFVSQAQLPQIKSPGCTVNTPGALSTSAMSTPVASMNNPSTQLLSNASNPLLQMPAAQLCGLGDLNTFVNNPMVTTSNSLSSVSNSNACLVMITGAPMDASAEELSSLFQPIAHLLSSPPRFTLHQGQPNGTANFLALFNNPLEAQTAALYCPRGSLRNNQYAIGTACLVPPGPTVDVNGTVQYNPSAPNLLFGGPLAMNNSNLFFS</sequence>
<keyword evidence="7" id="KW-1185">Reference proteome</keyword>
<dbReference type="WBParaSite" id="ECPE_0000420201-mRNA-1">
    <property type="protein sequence ID" value="ECPE_0000420201-mRNA-1"/>
    <property type="gene ID" value="ECPE_0000420201"/>
</dbReference>
<dbReference type="AlphaFoldDB" id="A0A183AB59"/>
<dbReference type="PROSITE" id="PS50102">
    <property type="entry name" value="RRM"/>
    <property type="match status" value="1"/>
</dbReference>
<feature type="domain" description="RRM" evidence="5">
    <location>
        <begin position="318"/>
        <end position="399"/>
    </location>
</feature>
<dbReference type="GO" id="GO:0003723">
    <property type="term" value="F:RNA binding"/>
    <property type="evidence" value="ECO:0007669"/>
    <property type="project" value="UniProtKB-UniRule"/>
</dbReference>
<feature type="region of interest" description="Disordered" evidence="4">
    <location>
        <begin position="702"/>
        <end position="736"/>
    </location>
</feature>
<proteinExistence type="predicted"/>
<feature type="region of interest" description="Disordered" evidence="4">
    <location>
        <begin position="539"/>
        <end position="564"/>
    </location>
</feature>
<reference evidence="6 7" key="2">
    <citation type="submission" date="2018-11" db="EMBL/GenBank/DDBJ databases">
        <authorList>
            <consortium name="Pathogen Informatics"/>
        </authorList>
    </citation>
    <scope>NUCLEOTIDE SEQUENCE [LARGE SCALE GENOMIC DNA]</scope>
    <source>
        <strain evidence="6 7">Egypt</strain>
    </source>
</reference>
<protein>
    <submittedName>
        <fullName evidence="8">RRM domain-containing protein</fullName>
    </submittedName>
</protein>
<gene>
    <name evidence="6" type="ORF">ECPE_LOCUS4194</name>
</gene>
<dbReference type="Gene3D" id="3.30.70.330">
    <property type="match status" value="2"/>
</dbReference>
<evidence type="ECO:0000313" key="7">
    <source>
        <dbReference type="Proteomes" id="UP000272942"/>
    </source>
</evidence>
<feature type="region of interest" description="Disordered" evidence="4">
    <location>
        <begin position="258"/>
        <end position="278"/>
    </location>
</feature>
<feature type="compositionally biased region" description="Low complexity" evidence="4">
    <location>
        <begin position="703"/>
        <end position="736"/>
    </location>
</feature>
<evidence type="ECO:0000313" key="6">
    <source>
        <dbReference type="EMBL" id="VDP71884.1"/>
    </source>
</evidence>
<dbReference type="CDD" id="cd12254">
    <property type="entry name" value="RRM_hnRNPH_ESRPs_RBM12_like"/>
    <property type="match status" value="1"/>
</dbReference>
<evidence type="ECO:0000256" key="1">
    <source>
        <dbReference type="ARBA" id="ARBA00022737"/>
    </source>
</evidence>
<keyword evidence="2 3" id="KW-0694">RNA-binding</keyword>
<accession>A0A183AB59</accession>
<organism evidence="8">
    <name type="scientific">Echinostoma caproni</name>
    <dbReference type="NCBI Taxonomy" id="27848"/>
    <lineage>
        <taxon>Eukaryota</taxon>
        <taxon>Metazoa</taxon>
        <taxon>Spiralia</taxon>
        <taxon>Lophotrochozoa</taxon>
        <taxon>Platyhelminthes</taxon>
        <taxon>Trematoda</taxon>
        <taxon>Digenea</taxon>
        <taxon>Plagiorchiida</taxon>
        <taxon>Echinostomata</taxon>
        <taxon>Echinostomatoidea</taxon>
        <taxon>Echinostomatidae</taxon>
        <taxon>Echinostoma</taxon>
    </lineage>
</organism>
<dbReference type="InterPro" id="IPR035979">
    <property type="entry name" value="RBD_domain_sf"/>
</dbReference>
<reference evidence="8" key="1">
    <citation type="submission" date="2016-06" db="UniProtKB">
        <authorList>
            <consortium name="WormBaseParasite"/>
        </authorList>
    </citation>
    <scope>IDENTIFICATION</scope>
</reference>
<dbReference type="PANTHER" id="PTHR13976">
    <property type="entry name" value="HETEROGENEOUS NUCLEAR RIBONUCLEOPROTEIN-RELATED"/>
    <property type="match status" value="1"/>
</dbReference>
<evidence type="ECO:0000256" key="2">
    <source>
        <dbReference type="ARBA" id="ARBA00022884"/>
    </source>
</evidence>
<feature type="compositionally biased region" description="Polar residues" evidence="4">
    <location>
        <begin position="40"/>
        <end position="53"/>
    </location>
</feature>
<name>A0A183AB59_9TREM</name>
<dbReference type="OrthoDB" id="431068at2759"/>
<dbReference type="EMBL" id="UZAN01041071">
    <property type="protein sequence ID" value="VDP71884.1"/>
    <property type="molecule type" value="Genomic_DNA"/>
</dbReference>
<evidence type="ECO:0000256" key="3">
    <source>
        <dbReference type="PROSITE-ProRule" id="PRU00176"/>
    </source>
</evidence>
<dbReference type="SMART" id="SM00360">
    <property type="entry name" value="RRM"/>
    <property type="match status" value="2"/>
</dbReference>
<evidence type="ECO:0000313" key="8">
    <source>
        <dbReference type="WBParaSite" id="ECPE_0000420201-mRNA-1"/>
    </source>
</evidence>
<dbReference type="InterPro" id="IPR000504">
    <property type="entry name" value="RRM_dom"/>
</dbReference>
<evidence type="ECO:0000256" key="4">
    <source>
        <dbReference type="SAM" id="MobiDB-lite"/>
    </source>
</evidence>